<evidence type="ECO:0000313" key="13">
    <source>
        <dbReference type="RefSeq" id="XP_022098268.1"/>
    </source>
</evidence>
<name>A0A8B7YY51_ACAPL</name>
<dbReference type="OMA" id="ECISTNI"/>
<feature type="domain" description="TIR" evidence="11">
    <location>
        <begin position="846"/>
        <end position="981"/>
    </location>
</feature>
<dbReference type="Pfam" id="PF01582">
    <property type="entry name" value="TIR"/>
    <property type="match status" value="1"/>
</dbReference>
<evidence type="ECO:0000256" key="3">
    <source>
        <dbReference type="ARBA" id="ARBA00022614"/>
    </source>
</evidence>
<dbReference type="PANTHER" id="PTHR24365">
    <property type="entry name" value="TOLL-LIKE RECEPTOR"/>
    <property type="match status" value="1"/>
</dbReference>
<dbReference type="InterPro" id="IPR032675">
    <property type="entry name" value="LRR_dom_sf"/>
</dbReference>
<dbReference type="GeneID" id="110983365"/>
<keyword evidence="10" id="KW-0325">Glycoprotein</keyword>
<dbReference type="PANTHER" id="PTHR24365:SF541">
    <property type="entry name" value="PROTEIN TOLL-RELATED"/>
    <property type="match status" value="1"/>
</dbReference>
<dbReference type="RefSeq" id="XP_022098268.1">
    <property type="nucleotide sequence ID" value="XM_022242576.1"/>
</dbReference>
<evidence type="ECO:0000256" key="6">
    <source>
        <dbReference type="ARBA" id="ARBA00022737"/>
    </source>
</evidence>
<dbReference type="InterPro" id="IPR001611">
    <property type="entry name" value="Leu-rich_rpt"/>
</dbReference>
<dbReference type="SMART" id="SM00369">
    <property type="entry name" value="LRR_TYP"/>
    <property type="match status" value="16"/>
</dbReference>
<dbReference type="GO" id="GO:0007165">
    <property type="term" value="P:signal transduction"/>
    <property type="evidence" value="ECO:0007669"/>
    <property type="project" value="InterPro"/>
</dbReference>
<reference evidence="13" key="1">
    <citation type="submission" date="2025-08" db="UniProtKB">
        <authorList>
            <consortium name="RefSeq"/>
        </authorList>
    </citation>
    <scope>IDENTIFICATION</scope>
</reference>
<dbReference type="SMART" id="SM00255">
    <property type="entry name" value="TIR"/>
    <property type="match status" value="1"/>
</dbReference>
<comment type="subcellular location">
    <subcellularLocation>
        <location evidence="1">Membrane</location>
        <topology evidence="1">Single-pass type I membrane protein</topology>
    </subcellularLocation>
</comment>
<evidence type="ECO:0000256" key="4">
    <source>
        <dbReference type="ARBA" id="ARBA00022692"/>
    </source>
</evidence>
<keyword evidence="7" id="KW-1133">Transmembrane helix</keyword>
<comment type="similarity">
    <text evidence="2">Belongs to the Toll-like receptor family.</text>
</comment>
<evidence type="ECO:0000259" key="11">
    <source>
        <dbReference type="PROSITE" id="PS50104"/>
    </source>
</evidence>
<keyword evidence="12" id="KW-1185">Reference proteome</keyword>
<dbReference type="SMART" id="SM00364">
    <property type="entry name" value="LRR_BAC"/>
    <property type="match status" value="6"/>
</dbReference>
<dbReference type="PROSITE" id="PS50104">
    <property type="entry name" value="TIR"/>
    <property type="match status" value="1"/>
</dbReference>
<keyword evidence="8" id="KW-0472">Membrane</keyword>
<gene>
    <name evidence="13" type="primary">LOC110983365</name>
</gene>
<sequence>MDVTCKMHHWEKFYVYWCRLLLLGISVLAVKVRTSCSANYSGCINMTNERTGTLEGLDCNCNSQMLLLSDQLPQISSLILDGGDCPASWDAVRWLTTQLQSPELLEFLSVSNSRMDIREHDMNLLQNLKEFSVSRGSARFLHPRSFSQLRHLESLTLKGLRLEHFPDAVTGNFQTSINQTDITDMPLPSLQHLDLSGNAISDIPDRAFLHLFNLTYLDLAKNRLQRLDAEPLRYLRKLRTLNVSLNRIFALPHQGFSGILPHLQTLVMKNAGIFTLSMGTFEGLAHLQSLDLSFGVMATVHPLSLQGLDSLEEINMFFNPMLQSLPEQLLRPVNKTLRKINLSECKLSSIPKQFLEELPWLEEVNLSTNKISSMVNISFKGSTRLKRLNIACNSVTDIPLNFFEQTPSLEAVHLEGNSIASVRGFTFWNLDNLQSIDLSQNNLTFVEKQAFYNLQSLETLNLNNNFLARVPNNALYNIPALQELNLADNHLTNFPELPFVNRDALNARMYPKKAVIVDMRRNWLTCDCHTYRLIGDHEYIDMFWPGGNLLANLRFKKYEELLCVWPPRLRGQALYAPQQEDKLNPHFANLKSHCTDQCECYTRCSDSLNITLCYGNLKSVPQNLSKDTNVLDLSGNHLVKIGGTFQGLASLTALYLEYNQIRAVTQEDFQSLPNLTLLNLQHNAISTIEPESFANLQKLQFLYLDHNLLTGMQKEVLNSIPPLKEITLNSNPLICDCDLMWLKDWLQVQAISMDDVDSINCTTQSNETGAVVYFDDHKFMCNSTDVDVIIHDQNAETVTVCFGVLVFLMSISAIAYRFRRVIQVIVYNRTGWRFSNKLDKDMTRAYLYDAFISFSTDDLDFVTQELVPKLEGHRPPFRLCIHQRDFVVGECISTNIINAVETSRRTLIVLSNNFLASEWCSFEFKAAQQQLLKDHHKRLMVILLEKVDKNLLDKDLKLYLSTNTYLERSDTLFWEKLYFAMPDKKTVGQMHSTNNEDAVTMARDEVELQGELQELIP</sequence>
<dbReference type="InterPro" id="IPR035897">
    <property type="entry name" value="Toll_tir_struct_dom_sf"/>
</dbReference>
<protein>
    <submittedName>
        <fullName evidence="13">Toll-like receptor Tollo</fullName>
    </submittedName>
</protein>
<keyword evidence="4" id="KW-0812">Transmembrane</keyword>
<dbReference type="SUPFAM" id="SSF52058">
    <property type="entry name" value="L domain-like"/>
    <property type="match status" value="3"/>
</dbReference>
<dbReference type="OrthoDB" id="2015831at2759"/>
<dbReference type="Gene3D" id="3.80.10.10">
    <property type="entry name" value="Ribonuclease Inhibitor"/>
    <property type="match status" value="3"/>
</dbReference>
<evidence type="ECO:0000256" key="10">
    <source>
        <dbReference type="ARBA" id="ARBA00023180"/>
    </source>
</evidence>
<dbReference type="Pfam" id="PF13855">
    <property type="entry name" value="LRR_8"/>
    <property type="match status" value="5"/>
</dbReference>
<evidence type="ECO:0000256" key="1">
    <source>
        <dbReference type="ARBA" id="ARBA00004479"/>
    </source>
</evidence>
<dbReference type="PRINTS" id="PR01537">
    <property type="entry name" value="INTRLKN1R1F"/>
</dbReference>
<keyword evidence="5" id="KW-0732">Signal</keyword>
<dbReference type="InterPro" id="IPR000483">
    <property type="entry name" value="Cys-rich_flank_reg_C"/>
</dbReference>
<dbReference type="FunFam" id="3.40.50.10140:FF:000026">
    <property type="entry name" value="Toll-like receptor 2"/>
    <property type="match status" value="1"/>
</dbReference>
<evidence type="ECO:0000256" key="7">
    <source>
        <dbReference type="ARBA" id="ARBA00022989"/>
    </source>
</evidence>
<dbReference type="AlphaFoldDB" id="A0A8B7YY51"/>
<accession>A0A8B7YY51</accession>
<proteinExistence type="inferred from homology"/>
<evidence type="ECO:0000256" key="5">
    <source>
        <dbReference type="ARBA" id="ARBA00022729"/>
    </source>
</evidence>
<organism evidence="12 13">
    <name type="scientific">Acanthaster planci</name>
    <name type="common">Crown-of-thorns starfish</name>
    <dbReference type="NCBI Taxonomy" id="133434"/>
    <lineage>
        <taxon>Eukaryota</taxon>
        <taxon>Metazoa</taxon>
        <taxon>Echinodermata</taxon>
        <taxon>Eleutherozoa</taxon>
        <taxon>Asterozoa</taxon>
        <taxon>Asteroidea</taxon>
        <taxon>Valvatacea</taxon>
        <taxon>Valvatida</taxon>
        <taxon>Acanthasteridae</taxon>
        <taxon>Acanthaster</taxon>
    </lineage>
</organism>
<dbReference type="SMART" id="SM00082">
    <property type="entry name" value="LRRCT"/>
    <property type="match status" value="1"/>
</dbReference>
<dbReference type="GO" id="GO:0038023">
    <property type="term" value="F:signaling receptor activity"/>
    <property type="evidence" value="ECO:0007669"/>
    <property type="project" value="TreeGrafter"/>
</dbReference>
<evidence type="ECO:0000256" key="9">
    <source>
        <dbReference type="ARBA" id="ARBA00023170"/>
    </source>
</evidence>
<dbReference type="InterPro" id="IPR003591">
    <property type="entry name" value="Leu-rich_rpt_typical-subtyp"/>
</dbReference>
<dbReference type="Gene3D" id="3.40.50.10140">
    <property type="entry name" value="Toll/interleukin-1 receptor homology (TIR) domain"/>
    <property type="match status" value="1"/>
</dbReference>
<evidence type="ECO:0000256" key="2">
    <source>
        <dbReference type="ARBA" id="ARBA00009634"/>
    </source>
</evidence>
<dbReference type="FunFam" id="3.80.10.10:FF:001164">
    <property type="entry name" value="GH01279p"/>
    <property type="match status" value="1"/>
</dbReference>
<dbReference type="GO" id="GO:0005886">
    <property type="term" value="C:plasma membrane"/>
    <property type="evidence" value="ECO:0007669"/>
    <property type="project" value="TreeGrafter"/>
</dbReference>
<evidence type="ECO:0000313" key="12">
    <source>
        <dbReference type="Proteomes" id="UP000694845"/>
    </source>
</evidence>
<dbReference type="Proteomes" id="UP000694845">
    <property type="component" value="Unplaced"/>
</dbReference>
<dbReference type="KEGG" id="aplc:110983365"/>
<dbReference type="InterPro" id="IPR000157">
    <property type="entry name" value="TIR_dom"/>
</dbReference>
<evidence type="ECO:0000256" key="8">
    <source>
        <dbReference type="ARBA" id="ARBA00023136"/>
    </source>
</evidence>
<keyword evidence="9" id="KW-0675">Receptor</keyword>
<dbReference type="SUPFAM" id="SSF52200">
    <property type="entry name" value="Toll/Interleukin receptor TIR domain"/>
    <property type="match status" value="1"/>
</dbReference>
<keyword evidence="3" id="KW-0433">Leucine-rich repeat</keyword>
<dbReference type="PROSITE" id="PS51450">
    <property type="entry name" value="LRR"/>
    <property type="match status" value="4"/>
</dbReference>
<keyword evidence="6" id="KW-0677">Repeat</keyword>